<dbReference type="EMBL" id="QGGT01000003">
    <property type="protein sequence ID" value="PWK33790.1"/>
    <property type="molecule type" value="Genomic_DNA"/>
</dbReference>
<accession>A0A316EPK5</accession>
<dbReference type="Gene3D" id="3.40.50.2000">
    <property type="entry name" value="Glycogen Phosphorylase B"/>
    <property type="match status" value="1"/>
</dbReference>
<dbReference type="RefSeq" id="WP_109583886.1">
    <property type="nucleotide sequence ID" value="NZ_QGGT01000003.1"/>
</dbReference>
<comment type="caution">
    <text evidence="2">The sequence shown here is derived from an EMBL/GenBank/DDBJ whole genome shotgun (WGS) entry which is preliminary data.</text>
</comment>
<dbReference type="SUPFAM" id="SSF53756">
    <property type="entry name" value="UDP-Glycosyltransferase/glycogen phosphorylase"/>
    <property type="match status" value="1"/>
</dbReference>
<keyword evidence="3" id="KW-1185">Reference proteome</keyword>
<organism evidence="2 3">
    <name type="scientific">Cupriavidus plantarum</name>
    <dbReference type="NCBI Taxonomy" id="942865"/>
    <lineage>
        <taxon>Bacteria</taxon>
        <taxon>Pseudomonadati</taxon>
        <taxon>Pseudomonadota</taxon>
        <taxon>Betaproteobacteria</taxon>
        <taxon>Burkholderiales</taxon>
        <taxon>Burkholderiaceae</taxon>
        <taxon>Cupriavidus</taxon>
    </lineage>
</organism>
<protein>
    <recommendedName>
        <fullName evidence="1">Glycosyl transferase family 1 domain-containing protein</fullName>
    </recommendedName>
</protein>
<dbReference type="AlphaFoldDB" id="A0A316EPK5"/>
<reference evidence="2 3" key="1">
    <citation type="submission" date="2018-05" db="EMBL/GenBank/DDBJ databases">
        <title>Genomic Encyclopedia of Type Strains, Phase IV (KMG-V): Genome sequencing to study the core and pangenomes of soil and plant-associated prokaryotes.</title>
        <authorList>
            <person name="Whitman W."/>
        </authorList>
    </citation>
    <scope>NUCLEOTIDE SEQUENCE [LARGE SCALE GENOMIC DNA]</scope>
    <source>
        <strain evidence="2 3">SLV-132</strain>
    </source>
</reference>
<proteinExistence type="predicted"/>
<dbReference type="PANTHER" id="PTHR45947">
    <property type="entry name" value="SULFOQUINOVOSYL TRANSFERASE SQD2"/>
    <property type="match status" value="1"/>
</dbReference>
<dbReference type="Proteomes" id="UP000245754">
    <property type="component" value="Unassembled WGS sequence"/>
</dbReference>
<dbReference type="PANTHER" id="PTHR45947:SF3">
    <property type="entry name" value="SULFOQUINOVOSYL TRANSFERASE SQD2"/>
    <property type="match status" value="1"/>
</dbReference>
<gene>
    <name evidence="2" type="ORF">C7419_103109</name>
</gene>
<dbReference type="CDD" id="cd03801">
    <property type="entry name" value="GT4_PimA-like"/>
    <property type="match status" value="1"/>
</dbReference>
<dbReference type="GO" id="GO:0016757">
    <property type="term" value="F:glycosyltransferase activity"/>
    <property type="evidence" value="ECO:0007669"/>
    <property type="project" value="InterPro"/>
</dbReference>
<feature type="domain" description="Glycosyl transferase family 1" evidence="1">
    <location>
        <begin position="200"/>
        <end position="291"/>
    </location>
</feature>
<dbReference type="InterPro" id="IPR001296">
    <property type="entry name" value="Glyco_trans_1"/>
</dbReference>
<evidence type="ECO:0000259" key="1">
    <source>
        <dbReference type="Pfam" id="PF00534"/>
    </source>
</evidence>
<dbReference type="InterPro" id="IPR050194">
    <property type="entry name" value="Glycosyltransferase_grp1"/>
</dbReference>
<dbReference type="Pfam" id="PF00534">
    <property type="entry name" value="Glycos_transf_1"/>
    <property type="match status" value="1"/>
</dbReference>
<evidence type="ECO:0000313" key="2">
    <source>
        <dbReference type="EMBL" id="PWK33790.1"/>
    </source>
</evidence>
<name>A0A316EPK5_9BURK</name>
<sequence>MRERLRILTWHVHGNYLYYLSQIPHDLYLVTKPGYPPGYAGVGGALPWGGNVHEVPWDAVRDREFDCVLFQHRDHFARDRDALLTPAQRALPTLFLEHDPPQGHPTDTLHPVQDRDVLLVHVTPFNALMWDNGVTPACVVEHGVLVDPQVRYTGALARGISVVNHLTRRGRRLGADVFAAMRERVPLDLIGMDARAAGGLGEVPNPEVAAFMSRYRFFFHPIRYTSLGLAVVEAMAIGMPVVGLATTELAAVIERGQNGYVDTDTDRLAEVMRALLEDPVLAARWGARAAKTARERFGIDRFVADWERVLRGVTA</sequence>
<evidence type="ECO:0000313" key="3">
    <source>
        <dbReference type="Proteomes" id="UP000245754"/>
    </source>
</evidence>